<organism evidence="2 3">
    <name type="scientific">Streptomyces caeruleatus</name>
    <dbReference type="NCBI Taxonomy" id="661399"/>
    <lineage>
        <taxon>Bacteria</taxon>
        <taxon>Bacillati</taxon>
        <taxon>Actinomycetota</taxon>
        <taxon>Actinomycetes</taxon>
        <taxon>Kitasatosporales</taxon>
        <taxon>Streptomycetaceae</taxon>
        <taxon>Streptomyces</taxon>
    </lineage>
</organism>
<accession>A0A101TEP8</accession>
<proteinExistence type="predicted"/>
<keyword evidence="1" id="KW-1133">Transmembrane helix</keyword>
<comment type="caution">
    <text evidence="2">The sequence shown here is derived from an EMBL/GenBank/DDBJ whole genome shotgun (WGS) entry which is preliminary data.</text>
</comment>
<dbReference type="EMBL" id="LMWY01000070">
    <property type="protein sequence ID" value="KUN90908.1"/>
    <property type="molecule type" value="Genomic_DNA"/>
</dbReference>
<reference evidence="2 3" key="1">
    <citation type="submission" date="2015-10" db="EMBL/GenBank/DDBJ databases">
        <title>Draft genome sequence of Streptomyces caeruleatus NRRL B-24802, type strain for the species Streptomyces caeruleatus.</title>
        <authorList>
            <person name="Ruckert C."/>
            <person name="Winkler A."/>
            <person name="Kalinowski J."/>
            <person name="Kampfer P."/>
            <person name="Glaeser S."/>
        </authorList>
    </citation>
    <scope>NUCLEOTIDE SEQUENCE [LARGE SCALE GENOMIC DNA]</scope>
    <source>
        <strain evidence="2 3">NRRL B-24802</strain>
    </source>
</reference>
<sequence length="115" mass="12308">MVTFTAGWQKIFSDDPKVGFFTQRARYADVLDAGQVLAPAKHLADMHTVVTNSTVDGVLIALFLVLVTVVLGNAAVVCVRAVRSGVPMPTTEAPYVESRIDVSDQPAEPLAEVHS</sequence>
<dbReference type="Proteomes" id="UP000053429">
    <property type="component" value="Unassembled WGS sequence"/>
</dbReference>
<protein>
    <submittedName>
        <fullName evidence="2">Uncharacterized protein</fullName>
    </submittedName>
</protein>
<evidence type="ECO:0000313" key="3">
    <source>
        <dbReference type="Proteomes" id="UP000053429"/>
    </source>
</evidence>
<keyword evidence="1" id="KW-0812">Transmembrane</keyword>
<evidence type="ECO:0000256" key="1">
    <source>
        <dbReference type="SAM" id="Phobius"/>
    </source>
</evidence>
<feature type="transmembrane region" description="Helical" evidence="1">
    <location>
        <begin position="58"/>
        <end position="79"/>
    </location>
</feature>
<keyword evidence="3" id="KW-1185">Reference proteome</keyword>
<dbReference type="AlphaFoldDB" id="A0A101TEP8"/>
<evidence type="ECO:0000313" key="2">
    <source>
        <dbReference type="EMBL" id="KUN90908.1"/>
    </source>
</evidence>
<name>A0A101TEP8_9ACTN</name>
<gene>
    <name evidence="2" type="ORF">AQJ67_43415</name>
</gene>
<dbReference type="STRING" id="661399.AQJ67_43415"/>
<keyword evidence="1" id="KW-0472">Membrane</keyword>